<dbReference type="Proteomes" id="UP000054097">
    <property type="component" value="Unassembled WGS sequence"/>
</dbReference>
<dbReference type="AlphaFoldDB" id="A0A0C3B8G1"/>
<evidence type="ECO:0000313" key="1">
    <source>
        <dbReference type="EMBL" id="KIM28429.1"/>
    </source>
</evidence>
<name>A0A0C3B8G1_SERVB</name>
<organism evidence="1 2">
    <name type="scientific">Serendipita vermifera MAFF 305830</name>
    <dbReference type="NCBI Taxonomy" id="933852"/>
    <lineage>
        <taxon>Eukaryota</taxon>
        <taxon>Fungi</taxon>
        <taxon>Dikarya</taxon>
        <taxon>Basidiomycota</taxon>
        <taxon>Agaricomycotina</taxon>
        <taxon>Agaricomycetes</taxon>
        <taxon>Sebacinales</taxon>
        <taxon>Serendipitaceae</taxon>
        <taxon>Serendipita</taxon>
    </lineage>
</organism>
<accession>A0A0C3B8G1</accession>
<sequence>MRANLVLVDNNRGVRGALGRGGGLGCEQGAADKKAAEGSLFELVMLIPAVSNGYRRTSSTYRT</sequence>
<reference evidence="1 2" key="1">
    <citation type="submission" date="2014-04" db="EMBL/GenBank/DDBJ databases">
        <authorList>
            <consortium name="DOE Joint Genome Institute"/>
            <person name="Kuo A."/>
            <person name="Zuccaro A."/>
            <person name="Kohler A."/>
            <person name="Nagy L.G."/>
            <person name="Floudas D."/>
            <person name="Copeland A."/>
            <person name="Barry K.W."/>
            <person name="Cichocki N."/>
            <person name="Veneault-Fourrey C."/>
            <person name="LaButti K."/>
            <person name="Lindquist E.A."/>
            <person name="Lipzen A."/>
            <person name="Lundell T."/>
            <person name="Morin E."/>
            <person name="Murat C."/>
            <person name="Sun H."/>
            <person name="Tunlid A."/>
            <person name="Henrissat B."/>
            <person name="Grigoriev I.V."/>
            <person name="Hibbett D.S."/>
            <person name="Martin F."/>
            <person name="Nordberg H.P."/>
            <person name="Cantor M.N."/>
            <person name="Hua S.X."/>
        </authorList>
    </citation>
    <scope>NUCLEOTIDE SEQUENCE [LARGE SCALE GENOMIC DNA]</scope>
    <source>
        <strain evidence="1 2">MAFF 305830</strain>
    </source>
</reference>
<gene>
    <name evidence="1" type="ORF">M408DRAFT_141164</name>
</gene>
<protein>
    <submittedName>
        <fullName evidence="1">Uncharacterized protein</fullName>
    </submittedName>
</protein>
<reference evidence="2" key="2">
    <citation type="submission" date="2015-01" db="EMBL/GenBank/DDBJ databases">
        <title>Evolutionary Origins and Diversification of the Mycorrhizal Mutualists.</title>
        <authorList>
            <consortium name="DOE Joint Genome Institute"/>
            <consortium name="Mycorrhizal Genomics Consortium"/>
            <person name="Kohler A."/>
            <person name="Kuo A."/>
            <person name="Nagy L.G."/>
            <person name="Floudas D."/>
            <person name="Copeland A."/>
            <person name="Barry K.W."/>
            <person name="Cichocki N."/>
            <person name="Veneault-Fourrey C."/>
            <person name="LaButti K."/>
            <person name="Lindquist E.A."/>
            <person name="Lipzen A."/>
            <person name="Lundell T."/>
            <person name="Morin E."/>
            <person name="Murat C."/>
            <person name="Riley R."/>
            <person name="Ohm R."/>
            <person name="Sun H."/>
            <person name="Tunlid A."/>
            <person name="Henrissat B."/>
            <person name="Grigoriev I.V."/>
            <person name="Hibbett D.S."/>
            <person name="Martin F."/>
        </authorList>
    </citation>
    <scope>NUCLEOTIDE SEQUENCE [LARGE SCALE GENOMIC DNA]</scope>
    <source>
        <strain evidence="2">MAFF 305830</strain>
    </source>
</reference>
<dbReference type="EMBL" id="KN824293">
    <property type="protein sequence ID" value="KIM28429.1"/>
    <property type="molecule type" value="Genomic_DNA"/>
</dbReference>
<keyword evidence="2" id="KW-1185">Reference proteome</keyword>
<proteinExistence type="predicted"/>
<evidence type="ECO:0000313" key="2">
    <source>
        <dbReference type="Proteomes" id="UP000054097"/>
    </source>
</evidence>
<dbReference type="HOGENOM" id="CLU_2887236_0_0_1"/>